<evidence type="ECO:0000259" key="1">
    <source>
        <dbReference type="Pfam" id="PF13302"/>
    </source>
</evidence>
<proteinExistence type="predicted"/>
<comment type="caution">
    <text evidence="2">The sequence shown here is derived from an EMBL/GenBank/DDBJ whole genome shotgun (WGS) entry which is preliminary data.</text>
</comment>
<dbReference type="Pfam" id="PF13302">
    <property type="entry name" value="Acetyltransf_3"/>
    <property type="match status" value="1"/>
</dbReference>
<reference evidence="2 3" key="1">
    <citation type="submission" date="2024-09" db="EMBL/GenBank/DDBJ databases">
        <authorList>
            <person name="Sun Q."/>
            <person name="Mori K."/>
        </authorList>
    </citation>
    <scope>NUCLEOTIDE SEQUENCE [LARGE SCALE GENOMIC DNA]</scope>
    <source>
        <strain evidence="2 3">JCM 15389</strain>
    </source>
</reference>
<dbReference type="Proteomes" id="UP001589788">
    <property type="component" value="Unassembled WGS sequence"/>
</dbReference>
<dbReference type="InterPro" id="IPR000182">
    <property type="entry name" value="GNAT_dom"/>
</dbReference>
<dbReference type="EC" id="2.3.1.-" evidence="2"/>
<protein>
    <submittedName>
        <fullName evidence="2">GNAT family N-acetyltransferase</fullName>
        <ecNumber evidence="2">2.3.1.-</ecNumber>
    </submittedName>
</protein>
<accession>A0ABV6C554</accession>
<feature type="domain" description="N-acetyltransferase" evidence="1">
    <location>
        <begin position="20"/>
        <end position="132"/>
    </location>
</feature>
<keyword evidence="2" id="KW-0012">Acyltransferase</keyword>
<dbReference type="SUPFAM" id="SSF47336">
    <property type="entry name" value="ACP-like"/>
    <property type="match status" value="1"/>
</dbReference>
<keyword evidence="3" id="KW-1185">Reference proteome</keyword>
<dbReference type="InterPro" id="IPR036736">
    <property type="entry name" value="ACP-like_sf"/>
</dbReference>
<organism evidence="2 3">
    <name type="scientific">Aciditerrimonas ferrireducens</name>
    <dbReference type="NCBI Taxonomy" id="667306"/>
    <lineage>
        <taxon>Bacteria</taxon>
        <taxon>Bacillati</taxon>
        <taxon>Actinomycetota</taxon>
        <taxon>Acidimicrobiia</taxon>
        <taxon>Acidimicrobiales</taxon>
        <taxon>Acidimicrobiaceae</taxon>
        <taxon>Aciditerrimonas</taxon>
    </lineage>
</organism>
<dbReference type="GO" id="GO:0016746">
    <property type="term" value="F:acyltransferase activity"/>
    <property type="evidence" value="ECO:0007669"/>
    <property type="project" value="UniProtKB-KW"/>
</dbReference>
<dbReference type="Gene3D" id="3.40.630.30">
    <property type="match status" value="1"/>
</dbReference>
<sequence length="277" mass="32136">MSEVDGHSLQVLPPLSNQWLQLKPVQRSDYEFLYQLATEPESSHRWRYRAKQPSFEEFVSSLQRDVLWHYVVITVDRTRRLGYVACYAADFRNQHAYIALQIDNRYHKQGWTATAAELLIDRLFVCYDFVKLYLECPGFVVPSIRSGMGRLFVEEGRFEKHERFAGQWWELSVFAIYRETWANRRGGRYRAVIQTAEGEEIGLASFARFLEQELSLPSGTLHEGCNLVDAGLDSLHMCELFAMLENAGVTVDDEVVRSISTLDDAYFYFVQYGSVRP</sequence>
<dbReference type="InterPro" id="IPR016181">
    <property type="entry name" value="Acyl_CoA_acyltransferase"/>
</dbReference>
<evidence type="ECO:0000313" key="3">
    <source>
        <dbReference type="Proteomes" id="UP001589788"/>
    </source>
</evidence>
<name>A0ABV6C554_9ACTN</name>
<keyword evidence="2" id="KW-0808">Transferase</keyword>
<dbReference type="RefSeq" id="WP_377790008.1">
    <property type="nucleotide sequence ID" value="NZ_JBHLYQ010000100.1"/>
</dbReference>
<dbReference type="SUPFAM" id="SSF55729">
    <property type="entry name" value="Acyl-CoA N-acyltransferases (Nat)"/>
    <property type="match status" value="1"/>
</dbReference>
<gene>
    <name evidence="2" type="ORF">ACFFRE_09765</name>
</gene>
<dbReference type="EMBL" id="JBHLYQ010000100">
    <property type="protein sequence ID" value="MFC0082423.1"/>
    <property type="molecule type" value="Genomic_DNA"/>
</dbReference>
<evidence type="ECO:0000313" key="2">
    <source>
        <dbReference type="EMBL" id="MFC0082423.1"/>
    </source>
</evidence>
<dbReference type="Gene3D" id="1.10.1200.10">
    <property type="entry name" value="ACP-like"/>
    <property type="match status" value="1"/>
</dbReference>